<sequence length="89" mass="9774">MQVKTTLMMWAMILTAVLFALSQTVMAANYRKLPFNGGMYGKRDTNLADPSPPCTSWSADFDGTGKALSSMCEIAFEACAVWFPQPEVN</sequence>
<dbReference type="EMBL" id="OD567504">
    <property type="protein sequence ID" value="CAD7445757.1"/>
    <property type="molecule type" value="Genomic_DNA"/>
</dbReference>
<keyword evidence="1" id="KW-0732">Signal</keyword>
<feature type="signal peptide" evidence="1">
    <location>
        <begin position="1"/>
        <end position="27"/>
    </location>
</feature>
<accession>A0A7R9I373</accession>
<evidence type="ECO:0000313" key="2">
    <source>
        <dbReference type="EMBL" id="CAD7445757.1"/>
    </source>
</evidence>
<reference evidence="2" key="1">
    <citation type="submission" date="2020-11" db="EMBL/GenBank/DDBJ databases">
        <authorList>
            <person name="Tran Van P."/>
        </authorList>
    </citation>
    <scope>NUCLEOTIDE SEQUENCE</scope>
</reference>
<gene>
    <name evidence="2" type="ORF">TBIB3V08_LOCUS8105</name>
</gene>
<name>A0A7R9I373_9NEOP</name>
<proteinExistence type="predicted"/>
<protein>
    <submittedName>
        <fullName evidence="2">Uncharacterized protein</fullName>
    </submittedName>
</protein>
<dbReference type="AlphaFoldDB" id="A0A7R9I373"/>
<evidence type="ECO:0000256" key="1">
    <source>
        <dbReference type="SAM" id="SignalP"/>
    </source>
</evidence>
<feature type="chain" id="PRO_5030757366" evidence="1">
    <location>
        <begin position="28"/>
        <end position="89"/>
    </location>
</feature>
<organism evidence="2">
    <name type="scientific">Timema bartmani</name>
    <dbReference type="NCBI Taxonomy" id="61472"/>
    <lineage>
        <taxon>Eukaryota</taxon>
        <taxon>Metazoa</taxon>
        <taxon>Ecdysozoa</taxon>
        <taxon>Arthropoda</taxon>
        <taxon>Hexapoda</taxon>
        <taxon>Insecta</taxon>
        <taxon>Pterygota</taxon>
        <taxon>Neoptera</taxon>
        <taxon>Polyneoptera</taxon>
        <taxon>Phasmatodea</taxon>
        <taxon>Timematodea</taxon>
        <taxon>Timematoidea</taxon>
        <taxon>Timematidae</taxon>
        <taxon>Timema</taxon>
    </lineage>
</organism>